<feature type="region of interest" description="Disordered" evidence="1">
    <location>
        <begin position="1"/>
        <end position="24"/>
    </location>
</feature>
<accession>A0ABQ1UA23</accession>
<feature type="region of interest" description="Disordered" evidence="1">
    <location>
        <begin position="155"/>
        <end position="205"/>
    </location>
</feature>
<gene>
    <name evidence="2" type="ORF">GCM10007298_06220</name>
</gene>
<dbReference type="Proteomes" id="UP000632454">
    <property type="component" value="Unassembled WGS sequence"/>
</dbReference>
<reference evidence="3" key="1">
    <citation type="journal article" date="2019" name="Int. J. Syst. Evol. Microbiol.">
        <title>The Global Catalogue of Microorganisms (GCM) 10K type strain sequencing project: providing services to taxonomists for standard genome sequencing and annotation.</title>
        <authorList>
            <consortium name="The Broad Institute Genomics Platform"/>
            <consortium name="The Broad Institute Genome Sequencing Center for Infectious Disease"/>
            <person name="Wu L."/>
            <person name="Ma J."/>
        </authorList>
    </citation>
    <scope>NUCLEOTIDE SEQUENCE [LARGE SCALE GENOMIC DNA]</scope>
    <source>
        <strain evidence="3">CCM 7855</strain>
    </source>
</reference>
<name>A0ABQ1UA23_9NOCA</name>
<evidence type="ECO:0000313" key="3">
    <source>
        <dbReference type="Proteomes" id="UP000632454"/>
    </source>
</evidence>
<proteinExistence type="predicted"/>
<evidence type="ECO:0000313" key="2">
    <source>
        <dbReference type="EMBL" id="GGF13041.1"/>
    </source>
</evidence>
<protein>
    <recommendedName>
        <fullName evidence="4">DUF222 domain-containing protein</fullName>
    </recommendedName>
</protein>
<feature type="compositionally biased region" description="Basic and acidic residues" evidence="1">
    <location>
        <begin position="7"/>
        <end position="21"/>
    </location>
</feature>
<evidence type="ECO:0000256" key="1">
    <source>
        <dbReference type="SAM" id="MobiDB-lite"/>
    </source>
</evidence>
<evidence type="ECO:0008006" key="4">
    <source>
        <dbReference type="Google" id="ProtNLM"/>
    </source>
</evidence>
<feature type="compositionally biased region" description="Basic and acidic residues" evidence="1">
    <location>
        <begin position="122"/>
        <end position="131"/>
    </location>
</feature>
<comment type="caution">
    <text evidence="2">The sequence shown here is derived from an EMBL/GenBank/DDBJ whole genome shotgun (WGS) entry which is preliminary data.</text>
</comment>
<keyword evidence="3" id="KW-1185">Reference proteome</keyword>
<sequence>MQWGDGRTPDPEKICTARRSDGTPCRKQRVTGAVVCATHGGEAPQVKAKARVRLEMAGDKLARELLKIAVDDPGVPAAVKLQAIRDALSRIGITEQRALSVEVGLTPGYEALLGDMMGGSRAESRARRGDNDPSTTPQWLTDELGLIDAEVVEDEDAAGHTAVSSPVPTPYASAPVGLQTMEDALDQLHHASPQPARKAHRRWRS</sequence>
<dbReference type="EMBL" id="BMCS01000001">
    <property type="protein sequence ID" value="GGF13041.1"/>
    <property type="molecule type" value="Genomic_DNA"/>
</dbReference>
<feature type="region of interest" description="Disordered" evidence="1">
    <location>
        <begin position="120"/>
        <end position="139"/>
    </location>
</feature>
<organism evidence="2 3">
    <name type="scientific">Williamsia phyllosphaerae</name>
    <dbReference type="NCBI Taxonomy" id="885042"/>
    <lineage>
        <taxon>Bacteria</taxon>
        <taxon>Bacillati</taxon>
        <taxon>Actinomycetota</taxon>
        <taxon>Actinomycetes</taxon>
        <taxon>Mycobacteriales</taxon>
        <taxon>Nocardiaceae</taxon>
        <taxon>Williamsia</taxon>
    </lineage>
</organism>